<evidence type="ECO:0000256" key="2">
    <source>
        <dbReference type="SAM" id="SignalP"/>
    </source>
</evidence>
<proteinExistence type="predicted"/>
<keyword evidence="4" id="KW-1185">Reference proteome</keyword>
<evidence type="ECO:0000313" key="3">
    <source>
        <dbReference type="EMBL" id="KAK9889516.1"/>
    </source>
</evidence>
<gene>
    <name evidence="3" type="ORF">WA026_004798</name>
</gene>
<evidence type="ECO:0000313" key="4">
    <source>
        <dbReference type="Proteomes" id="UP001431783"/>
    </source>
</evidence>
<feature type="signal peptide" evidence="2">
    <location>
        <begin position="1"/>
        <end position="19"/>
    </location>
</feature>
<feature type="chain" id="PRO_5043889750" evidence="2">
    <location>
        <begin position="20"/>
        <end position="771"/>
    </location>
</feature>
<keyword evidence="1" id="KW-0472">Membrane</keyword>
<keyword evidence="1" id="KW-1133">Transmembrane helix</keyword>
<keyword evidence="2" id="KW-0732">Signal</keyword>
<protein>
    <submittedName>
        <fullName evidence="3">Uncharacterized protein</fullName>
    </submittedName>
</protein>
<name>A0AAW1VB98_9CUCU</name>
<feature type="transmembrane region" description="Helical" evidence="1">
    <location>
        <begin position="747"/>
        <end position="770"/>
    </location>
</feature>
<dbReference type="AlphaFoldDB" id="A0AAW1VB98"/>
<sequence>MGFLARVALIYAVVGFTCGQPNAGRSVAPKLIKCYNNSIIQNKNNRLPATMGTLIALIRKLEDNTPYANNRQLSAQILQSFRQDGIEKSRSGDLPSKYGIPYSPKERNAYKNIVLLSKVIPRELTLDTNVLTDLEQCSLHYLLSKAFEYKSRGDEQTVCNQLGKYRMRHARRVSTAEQVEQFSTELEELSACPVELGVVNSGWGAISAGNLLAGIASGLNAQMIPVSGNTRGLDSRFAATLAGDLAEAALYQIGHTTSQSVEIGAEGNFNGTLEPQWYFVKQNHFLQMTDAEIRGGLDGLYLGLSMEEIKKKYQDIKISQILDLYYSPRGVFDDALRACNRKTLETSFTTTDKLIEQTSYFEALLDPVATLDSSIDPAQFKDLAELAVKSFNAYLPENLNDRKCSNENTTIVRVASDLVLLVDFSFEYRKLHSLLSNLLDVIDVNKYHTKYTIINAKTGKTMINSSTTILDYYQRFNSTIYEKLDRGADFALTLDNIDQLAEAKLNNKTFSGGSSSVFLIVTQNSPNQNQIDYAKTKIEEMKKNYPDMRILVLGVGQKSDYKDYVVNTDSDVFIFPDTSNSNSIGSEAEMKTRILEVIERIRELPRSVVNPSCGAKFDFGDKSSINLIQYVEPNGVNLYKISPNYFFNHNDNAMLKVRGQGYGSIKVCTSRLLTNFDQSNTSSDCKTVNSDEYSHSIQDYCSGSLSECDPVYVYVKGESTYTRCSDSACRFPDDIKFTLSLENVGCIGSGAALAISSIIGVLCSVLLQYYR</sequence>
<dbReference type="EMBL" id="JARQZJ010000122">
    <property type="protein sequence ID" value="KAK9889516.1"/>
    <property type="molecule type" value="Genomic_DNA"/>
</dbReference>
<comment type="caution">
    <text evidence="3">The sequence shown here is derived from an EMBL/GenBank/DDBJ whole genome shotgun (WGS) entry which is preliminary data.</text>
</comment>
<reference evidence="3 4" key="1">
    <citation type="submission" date="2023-03" db="EMBL/GenBank/DDBJ databases">
        <title>Genome insight into feeding habits of ladybird beetles.</title>
        <authorList>
            <person name="Li H.-S."/>
            <person name="Huang Y.-H."/>
            <person name="Pang H."/>
        </authorList>
    </citation>
    <scope>NUCLEOTIDE SEQUENCE [LARGE SCALE GENOMIC DNA]</scope>
    <source>
        <strain evidence="3">SYSU_2023b</strain>
        <tissue evidence="3">Whole body</tissue>
    </source>
</reference>
<keyword evidence="1" id="KW-0812">Transmembrane</keyword>
<organism evidence="3 4">
    <name type="scientific">Henosepilachna vigintioctopunctata</name>
    <dbReference type="NCBI Taxonomy" id="420089"/>
    <lineage>
        <taxon>Eukaryota</taxon>
        <taxon>Metazoa</taxon>
        <taxon>Ecdysozoa</taxon>
        <taxon>Arthropoda</taxon>
        <taxon>Hexapoda</taxon>
        <taxon>Insecta</taxon>
        <taxon>Pterygota</taxon>
        <taxon>Neoptera</taxon>
        <taxon>Endopterygota</taxon>
        <taxon>Coleoptera</taxon>
        <taxon>Polyphaga</taxon>
        <taxon>Cucujiformia</taxon>
        <taxon>Coccinelloidea</taxon>
        <taxon>Coccinellidae</taxon>
        <taxon>Epilachninae</taxon>
        <taxon>Epilachnini</taxon>
        <taxon>Henosepilachna</taxon>
    </lineage>
</organism>
<dbReference type="Proteomes" id="UP001431783">
    <property type="component" value="Unassembled WGS sequence"/>
</dbReference>
<evidence type="ECO:0000256" key="1">
    <source>
        <dbReference type="SAM" id="Phobius"/>
    </source>
</evidence>
<accession>A0AAW1VB98</accession>